<dbReference type="STRING" id="2060906.A0A0H1B219"/>
<feature type="compositionally biased region" description="Low complexity" evidence="1">
    <location>
        <begin position="45"/>
        <end position="68"/>
    </location>
</feature>
<dbReference type="GO" id="GO:0001164">
    <property type="term" value="F:RNA polymerase I core promoter sequence-specific DNA binding"/>
    <property type="evidence" value="ECO:0007669"/>
    <property type="project" value="InterPro"/>
</dbReference>
<dbReference type="AlphaFoldDB" id="A0A0H1B219"/>
<evidence type="ECO:0000313" key="3">
    <source>
        <dbReference type="Proteomes" id="UP000053573"/>
    </source>
</evidence>
<dbReference type="EMBL" id="LDEV01003666">
    <property type="protein sequence ID" value="KLJ05400.1"/>
    <property type="molecule type" value="Genomic_DNA"/>
</dbReference>
<accession>A0A0H1B219</accession>
<gene>
    <name evidence="2" type="ORF">EMPG_11118</name>
</gene>
<evidence type="ECO:0000313" key="2">
    <source>
        <dbReference type="EMBL" id="KLJ05400.1"/>
    </source>
</evidence>
<feature type="region of interest" description="Disordered" evidence="1">
    <location>
        <begin position="1"/>
        <end position="78"/>
    </location>
</feature>
<dbReference type="GO" id="GO:0070860">
    <property type="term" value="C:RNA polymerase I core factor complex"/>
    <property type="evidence" value="ECO:0007669"/>
    <property type="project" value="TreeGrafter"/>
</dbReference>
<dbReference type="Pfam" id="PF04090">
    <property type="entry name" value="Rrn11"/>
    <property type="match status" value="1"/>
</dbReference>
<dbReference type="GO" id="GO:0001181">
    <property type="term" value="F:RNA polymerase I general transcription initiation factor activity"/>
    <property type="evidence" value="ECO:0007669"/>
    <property type="project" value="InterPro"/>
</dbReference>
<dbReference type="PANTHER" id="PTHR28244">
    <property type="entry name" value="RNA POLYMERASE I-SPECIFIC TRANSCRIPTION INITIATION FACTOR RRN11"/>
    <property type="match status" value="1"/>
</dbReference>
<name>A0A0H1B219_9EURO</name>
<evidence type="ECO:0000256" key="1">
    <source>
        <dbReference type="SAM" id="MobiDB-lite"/>
    </source>
</evidence>
<feature type="region of interest" description="Disordered" evidence="1">
    <location>
        <begin position="450"/>
        <end position="470"/>
    </location>
</feature>
<dbReference type="InterPro" id="IPR053029">
    <property type="entry name" value="RNA_pol_I-specific_init_factor"/>
</dbReference>
<evidence type="ECO:0008006" key="4">
    <source>
        <dbReference type="Google" id="ProtNLM"/>
    </source>
</evidence>
<dbReference type="OrthoDB" id="2159786at2759"/>
<keyword evidence="3" id="KW-1185">Reference proteome</keyword>
<dbReference type="InterPro" id="IPR007224">
    <property type="entry name" value="TIF_Rrn11"/>
</dbReference>
<dbReference type="Proteomes" id="UP000053573">
    <property type="component" value="Unassembled WGS sequence"/>
</dbReference>
<sequence>MSSSYFSLPLAPWQQPSSFRTAQYEARKRKQKVQEPGLDVEEYEASTTNTSDDDASAASSTESGADGENAASSGPRQSIILTPNEAHQYRVAGQPFHKELPGGSFPHSGLGKRKTTKISRKEIEKELSRLSPPIFIPRTEGQNSSLRLQHLGVITTILHRCLLEGDFTRAGRAWGLILRDEFGGHGMDVRSGGRWGIGAEILLWSDGHNATAHSSTSTGTGDAGIPHPPPRRYWFTRKGFERAKSYYERLILQFPYRKAAPGALGPLDFYPAMFGLWISLVQEESQSARDAAMMDMPDVAETYELDDPTHDDNMSISSDMPHRRLSSNNRKNEFITETRRKELAEAEQIAAQMDELLISPPFSDSYELLRLRGMLSLWIADLFISSVSPEDDDTNMHMDMGHDGDETMFSDEGGGHMDSVLARMELGLGMERKMAEVEKANVFFEKAKAKARRKQTPLSSNEVDEDDSVI</sequence>
<dbReference type="PANTHER" id="PTHR28244:SF1">
    <property type="entry name" value="RNA POLYMERASE I-SPECIFIC TRANSCRIPTION INITIATION FACTOR RRN11"/>
    <property type="match status" value="1"/>
</dbReference>
<organism evidence="2 3">
    <name type="scientific">Blastomyces silverae</name>
    <dbReference type="NCBI Taxonomy" id="2060906"/>
    <lineage>
        <taxon>Eukaryota</taxon>
        <taxon>Fungi</taxon>
        <taxon>Dikarya</taxon>
        <taxon>Ascomycota</taxon>
        <taxon>Pezizomycotina</taxon>
        <taxon>Eurotiomycetes</taxon>
        <taxon>Eurotiomycetidae</taxon>
        <taxon>Onygenales</taxon>
        <taxon>Ajellomycetaceae</taxon>
        <taxon>Blastomyces</taxon>
    </lineage>
</organism>
<reference evidence="3" key="1">
    <citation type="journal article" date="2015" name="PLoS Genet.">
        <title>The dynamic genome and transcriptome of the human fungal pathogen Blastomyces and close relative Emmonsia.</title>
        <authorList>
            <person name="Munoz J.F."/>
            <person name="Gauthier G.M."/>
            <person name="Desjardins C.A."/>
            <person name="Gallo J.E."/>
            <person name="Holder J."/>
            <person name="Sullivan T.D."/>
            <person name="Marty A.J."/>
            <person name="Carmen J.C."/>
            <person name="Chen Z."/>
            <person name="Ding L."/>
            <person name="Gujja S."/>
            <person name="Magrini V."/>
            <person name="Misas E."/>
            <person name="Mitreva M."/>
            <person name="Priest M."/>
            <person name="Saif S."/>
            <person name="Whiston E.A."/>
            <person name="Young S."/>
            <person name="Zeng Q."/>
            <person name="Goldman W.E."/>
            <person name="Mardis E.R."/>
            <person name="Taylor J.W."/>
            <person name="McEwen J.G."/>
            <person name="Clay O.K."/>
            <person name="Klein B.S."/>
            <person name="Cuomo C.A."/>
        </authorList>
    </citation>
    <scope>NUCLEOTIDE SEQUENCE [LARGE SCALE GENOMIC DNA]</scope>
    <source>
        <strain evidence="3">UAMH 139</strain>
    </source>
</reference>
<comment type="caution">
    <text evidence="2">The sequence shown here is derived from an EMBL/GenBank/DDBJ whole genome shotgun (WGS) entry which is preliminary data.</text>
</comment>
<proteinExistence type="predicted"/>
<dbReference type="GO" id="GO:0042790">
    <property type="term" value="P:nucleolar large rRNA transcription by RNA polymerase I"/>
    <property type="evidence" value="ECO:0007669"/>
    <property type="project" value="TreeGrafter"/>
</dbReference>
<feature type="region of interest" description="Disordered" evidence="1">
    <location>
        <begin position="96"/>
        <end position="119"/>
    </location>
</feature>
<dbReference type="GO" id="GO:0017025">
    <property type="term" value="F:TBP-class protein binding"/>
    <property type="evidence" value="ECO:0007669"/>
    <property type="project" value="TreeGrafter"/>
</dbReference>
<protein>
    <recommendedName>
        <fullName evidence="4">RNA polymerase I-specific transcription initiation factor rrn11</fullName>
    </recommendedName>
</protein>